<dbReference type="KEGG" id="gtr:GLOTRDRAFT_129454"/>
<gene>
    <name evidence="2" type="ORF">GLOTRDRAFT_129454</name>
</gene>
<dbReference type="OMA" id="FHVCSAI"/>
<dbReference type="EMBL" id="KB469302">
    <property type="protein sequence ID" value="EPQ55162.1"/>
    <property type="molecule type" value="Genomic_DNA"/>
</dbReference>
<keyword evidence="3" id="KW-1185">Reference proteome</keyword>
<dbReference type="RefSeq" id="XP_007866323.1">
    <property type="nucleotide sequence ID" value="XM_007868132.1"/>
</dbReference>
<dbReference type="eggNOG" id="ENOG502SVPG">
    <property type="taxonomic scope" value="Eukaryota"/>
</dbReference>
<evidence type="ECO:0000313" key="2">
    <source>
        <dbReference type="EMBL" id="EPQ55162.1"/>
    </source>
</evidence>
<keyword evidence="1" id="KW-0472">Membrane</keyword>
<feature type="transmembrane region" description="Helical" evidence="1">
    <location>
        <begin position="289"/>
        <end position="310"/>
    </location>
</feature>
<dbReference type="OrthoDB" id="2653987at2759"/>
<sequence length="311" mass="33447">MAAIITAFIYDRENGAVIGGGCCVIPHCRRAPSAHLKVQERVTMSGAVGPDGRFSAFSTPRQRRTPFGRLAAGDGSGDDDADNQEMLQIVSIWTNRLSLISVVTTFFAGMDGTFLGFTAPFNDDTTNTSQLVHASLAGALVFHLFAAIISYIASFALIRYQLVDAEGEEVTENTDPQQDTENIAASRKATHLNTFTKREAANLPQSESNAYSGVSAASTSSRIRVEQVRIFSFAKSKSKSPASSKKQEPRPPIALLLCVHTMCITLSSLGFALAVLGVMSYVWTSLARSVSIFTTVCLGISFAFLSITVLR</sequence>
<dbReference type="AlphaFoldDB" id="S7Q6L5"/>
<reference evidence="2 3" key="1">
    <citation type="journal article" date="2012" name="Science">
        <title>The Paleozoic origin of enzymatic lignin decomposition reconstructed from 31 fungal genomes.</title>
        <authorList>
            <person name="Floudas D."/>
            <person name="Binder M."/>
            <person name="Riley R."/>
            <person name="Barry K."/>
            <person name="Blanchette R.A."/>
            <person name="Henrissat B."/>
            <person name="Martinez A.T."/>
            <person name="Otillar R."/>
            <person name="Spatafora J.W."/>
            <person name="Yadav J.S."/>
            <person name="Aerts A."/>
            <person name="Benoit I."/>
            <person name="Boyd A."/>
            <person name="Carlson A."/>
            <person name="Copeland A."/>
            <person name="Coutinho P.M."/>
            <person name="de Vries R.P."/>
            <person name="Ferreira P."/>
            <person name="Findley K."/>
            <person name="Foster B."/>
            <person name="Gaskell J."/>
            <person name="Glotzer D."/>
            <person name="Gorecki P."/>
            <person name="Heitman J."/>
            <person name="Hesse C."/>
            <person name="Hori C."/>
            <person name="Igarashi K."/>
            <person name="Jurgens J.A."/>
            <person name="Kallen N."/>
            <person name="Kersten P."/>
            <person name="Kohler A."/>
            <person name="Kuees U."/>
            <person name="Kumar T.K.A."/>
            <person name="Kuo A."/>
            <person name="LaButti K."/>
            <person name="Larrondo L.F."/>
            <person name="Lindquist E."/>
            <person name="Ling A."/>
            <person name="Lombard V."/>
            <person name="Lucas S."/>
            <person name="Lundell T."/>
            <person name="Martin R."/>
            <person name="McLaughlin D.J."/>
            <person name="Morgenstern I."/>
            <person name="Morin E."/>
            <person name="Murat C."/>
            <person name="Nagy L.G."/>
            <person name="Nolan M."/>
            <person name="Ohm R.A."/>
            <person name="Patyshakuliyeva A."/>
            <person name="Rokas A."/>
            <person name="Ruiz-Duenas F.J."/>
            <person name="Sabat G."/>
            <person name="Salamov A."/>
            <person name="Samejima M."/>
            <person name="Schmutz J."/>
            <person name="Slot J.C."/>
            <person name="St John F."/>
            <person name="Stenlid J."/>
            <person name="Sun H."/>
            <person name="Sun S."/>
            <person name="Syed K."/>
            <person name="Tsang A."/>
            <person name="Wiebenga A."/>
            <person name="Young D."/>
            <person name="Pisabarro A."/>
            <person name="Eastwood D.C."/>
            <person name="Martin F."/>
            <person name="Cullen D."/>
            <person name="Grigoriev I.V."/>
            <person name="Hibbett D.S."/>
        </authorList>
    </citation>
    <scope>NUCLEOTIDE SEQUENCE [LARGE SCALE GENOMIC DNA]</scope>
    <source>
        <strain evidence="2 3">ATCC 11539</strain>
    </source>
</reference>
<evidence type="ECO:0000256" key="1">
    <source>
        <dbReference type="SAM" id="Phobius"/>
    </source>
</evidence>
<protein>
    <recommendedName>
        <fullName evidence="4">Transmembrane protein</fullName>
    </recommendedName>
</protein>
<dbReference type="Proteomes" id="UP000030669">
    <property type="component" value="Unassembled WGS sequence"/>
</dbReference>
<proteinExistence type="predicted"/>
<keyword evidence="1" id="KW-1133">Transmembrane helix</keyword>
<dbReference type="GeneID" id="19301943"/>
<feature type="transmembrane region" description="Helical" evidence="1">
    <location>
        <begin position="253"/>
        <end position="283"/>
    </location>
</feature>
<evidence type="ECO:0000313" key="3">
    <source>
        <dbReference type="Proteomes" id="UP000030669"/>
    </source>
</evidence>
<feature type="transmembrane region" description="Helical" evidence="1">
    <location>
        <begin position="97"/>
        <end position="119"/>
    </location>
</feature>
<organism evidence="2 3">
    <name type="scientific">Gloeophyllum trabeum (strain ATCC 11539 / FP-39264 / Madison 617)</name>
    <name type="common">Brown rot fungus</name>
    <dbReference type="NCBI Taxonomy" id="670483"/>
    <lineage>
        <taxon>Eukaryota</taxon>
        <taxon>Fungi</taxon>
        <taxon>Dikarya</taxon>
        <taxon>Basidiomycota</taxon>
        <taxon>Agaricomycotina</taxon>
        <taxon>Agaricomycetes</taxon>
        <taxon>Gloeophyllales</taxon>
        <taxon>Gloeophyllaceae</taxon>
        <taxon>Gloeophyllum</taxon>
    </lineage>
</organism>
<evidence type="ECO:0008006" key="4">
    <source>
        <dbReference type="Google" id="ProtNLM"/>
    </source>
</evidence>
<name>S7Q6L5_GLOTA</name>
<accession>S7Q6L5</accession>
<keyword evidence="1" id="KW-0812">Transmembrane</keyword>
<dbReference type="HOGENOM" id="CLU_065000_0_0_1"/>
<feature type="transmembrane region" description="Helical" evidence="1">
    <location>
        <begin position="131"/>
        <end position="153"/>
    </location>
</feature>